<evidence type="ECO:0000313" key="2">
    <source>
        <dbReference type="EnsemblProtists" id="EOD10365"/>
    </source>
</evidence>
<sequence length="225" mass="24572">MAFAAEPAIARVLATLEAQCESLREQVARHPDRANRNLLERLRELEARTEEARPAANAAREIQGAGFVVMRREVLCRGSQWRVPEPIISPIIAHSTASACASYEWAPSQELLVYSPILANAWPASLREPASSLEPASAYNSSSDEDSEELPRGLSELPAPHRKPMWSGGAGRRARARPEWKPWAAGFRAPPPAPRGDGGRRLLTAPDRPAEVLEAERPAHLAGSE</sequence>
<proteinExistence type="predicted"/>
<name>A0A0D3IGI0_EMIH1</name>
<dbReference type="AlphaFoldDB" id="A0A0D3IGI0"/>
<dbReference type="Proteomes" id="UP000013827">
    <property type="component" value="Unassembled WGS sequence"/>
</dbReference>
<reference evidence="3" key="1">
    <citation type="journal article" date="2013" name="Nature">
        <title>Pan genome of the phytoplankton Emiliania underpins its global distribution.</title>
        <authorList>
            <person name="Read B.A."/>
            <person name="Kegel J."/>
            <person name="Klute M.J."/>
            <person name="Kuo A."/>
            <person name="Lefebvre S.C."/>
            <person name="Maumus F."/>
            <person name="Mayer C."/>
            <person name="Miller J."/>
            <person name="Monier A."/>
            <person name="Salamov A."/>
            <person name="Young J."/>
            <person name="Aguilar M."/>
            <person name="Claverie J.M."/>
            <person name="Frickenhaus S."/>
            <person name="Gonzalez K."/>
            <person name="Herman E.K."/>
            <person name="Lin Y.C."/>
            <person name="Napier J."/>
            <person name="Ogata H."/>
            <person name="Sarno A.F."/>
            <person name="Shmutz J."/>
            <person name="Schroeder D."/>
            <person name="de Vargas C."/>
            <person name="Verret F."/>
            <person name="von Dassow P."/>
            <person name="Valentin K."/>
            <person name="Van de Peer Y."/>
            <person name="Wheeler G."/>
            <person name="Dacks J.B."/>
            <person name="Delwiche C.F."/>
            <person name="Dyhrman S.T."/>
            <person name="Glockner G."/>
            <person name="John U."/>
            <person name="Richards T."/>
            <person name="Worden A.Z."/>
            <person name="Zhang X."/>
            <person name="Grigoriev I.V."/>
            <person name="Allen A.E."/>
            <person name="Bidle K."/>
            <person name="Borodovsky M."/>
            <person name="Bowler C."/>
            <person name="Brownlee C."/>
            <person name="Cock J.M."/>
            <person name="Elias M."/>
            <person name="Gladyshev V.N."/>
            <person name="Groth M."/>
            <person name="Guda C."/>
            <person name="Hadaegh A."/>
            <person name="Iglesias-Rodriguez M.D."/>
            <person name="Jenkins J."/>
            <person name="Jones B.M."/>
            <person name="Lawson T."/>
            <person name="Leese F."/>
            <person name="Lindquist E."/>
            <person name="Lobanov A."/>
            <person name="Lomsadze A."/>
            <person name="Malik S.B."/>
            <person name="Marsh M.E."/>
            <person name="Mackinder L."/>
            <person name="Mock T."/>
            <person name="Mueller-Roeber B."/>
            <person name="Pagarete A."/>
            <person name="Parker M."/>
            <person name="Probert I."/>
            <person name="Quesneville H."/>
            <person name="Raines C."/>
            <person name="Rensing S.A."/>
            <person name="Riano-Pachon D.M."/>
            <person name="Richier S."/>
            <person name="Rokitta S."/>
            <person name="Shiraiwa Y."/>
            <person name="Soanes D.M."/>
            <person name="van der Giezen M."/>
            <person name="Wahlund T.M."/>
            <person name="Williams B."/>
            <person name="Wilson W."/>
            <person name="Wolfe G."/>
            <person name="Wurch L.L."/>
        </authorList>
    </citation>
    <scope>NUCLEOTIDE SEQUENCE</scope>
</reference>
<dbReference type="KEGG" id="ehx:EMIHUDRAFT_120581"/>
<evidence type="ECO:0000256" key="1">
    <source>
        <dbReference type="SAM" id="MobiDB-lite"/>
    </source>
</evidence>
<accession>A0A0D3IGI0</accession>
<feature type="compositionally biased region" description="Basic and acidic residues" evidence="1">
    <location>
        <begin position="208"/>
        <end position="219"/>
    </location>
</feature>
<organism evidence="2 3">
    <name type="scientific">Emiliania huxleyi (strain CCMP1516)</name>
    <dbReference type="NCBI Taxonomy" id="280463"/>
    <lineage>
        <taxon>Eukaryota</taxon>
        <taxon>Haptista</taxon>
        <taxon>Haptophyta</taxon>
        <taxon>Prymnesiophyceae</taxon>
        <taxon>Isochrysidales</taxon>
        <taxon>Noelaerhabdaceae</taxon>
        <taxon>Emiliania</taxon>
    </lineage>
</organism>
<dbReference type="PaxDb" id="2903-EOD10365"/>
<reference evidence="2" key="2">
    <citation type="submission" date="2024-10" db="UniProtKB">
        <authorList>
            <consortium name="EnsemblProtists"/>
        </authorList>
    </citation>
    <scope>IDENTIFICATION</scope>
</reference>
<dbReference type="RefSeq" id="XP_005762794.1">
    <property type="nucleotide sequence ID" value="XM_005762737.1"/>
</dbReference>
<dbReference type="HOGENOM" id="CLU_1232667_0_0_1"/>
<keyword evidence="3" id="KW-1185">Reference proteome</keyword>
<protein>
    <submittedName>
        <fullName evidence="2">Uncharacterized protein</fullName>
    </submittedName>
</protein>
<feature type="region of interest" description="Disordered" evidence="1">
    <location>
        <begin position="134"/>
        <end position="225"/>
    </location>
</feature>
<evidence type="ECO:0000313" key="3">
    <source>
        <dbReference type="Proteomes" id="UP000013827"/>
    </source>
</evidence>
<dbReference type="GeneID" id="17256513"/>
<dbReference type="EnsemblProtists" id="EOD10365">
    <property type="protein sequence ID" value="EOD10365"/>
    <property type="gene ID" value="EMIHUDRAFT_120581"/>
</dbReference>